<evidence type="ECO:0000313" key="2">
    <source>
        <dbReference type="Proteomes" id="UP000650081"/>
    </source>
</evidence>
<dbReference type="SUPFAM" id="SSF101898">
    <property type="entry name" value="NHL repeat"/>
    <property type="match status" value="1"/>
</dbReference>
<dbReference type="PROSITE" id="PS51257">
    <property type="entry name" value="PROKAR_LIPOPROTEIN"/>
    <property type="match status" value="1"/>
</dbReference>
<dbReference type="EMBL" id="JACSIT010000104">
    <property type="protein sequence ID" value="MBC6994766.1"/>
    <property type="molecule type" value="Genomic_DNA"/>
</dbReference>
<dbReference type="RefSeq" id="WP_187466838.1">
    <property type="nucleotide sequence ID" value="NZ_JACSIT010000104.1"/>
</dbReference>
<proteinExistence type="predicted"/>
<keyword evidence="2" id="KW-1185">Reference proteome</keyword>
<evidence type="ECO:0000313" key="1">
    <source>
        <dbReference type="EMBL" id="MBC6994766.1"/>
    </source>
</evidence>
<comment type="caution">
    <text evidence="1">The sequence shown here is derived from an EMBL/GenBank/DDBJ whole genome shotgun (WGS) entry which is preliminary data.</text>
</comment>
<dbReference type="Proteomes" id="UP000650081">
    <property type="component" value="Unassembled WGS sequence"/>
</dbReference>
<reference evidence="1" key="1">
    <citation type="submission" date="2020-08" db="EMBL/GenBank/DDBJ databases">
        <title>Lewinella bacteria from marine environments.</title>
        <authorList>
            <person name="Zhong Y."/>
        </authorList>
    </citation>
    <scope>NUCLEOTIDE SEQUENCE</scope>
    <source>
        <strain evidence="1">KCTC 42187</strain>
    </source>
</reference>
<accession>A0A923T8P9</accession>
<sequence>MLLCRLLPLVLVLTACGTSHPPRRIRLPPALTEASGLVISGERFHWHNDSGDGPYLYTTDATGRLLRTDTLAARASDYEDLTKDPAGNFYVGDFGNNGGRRKNAVIYRYQPSSGRTDSIVFRYPGQNGAGRDVAGNYDCEALAYHGGYLHLFTKDQLFGRGNFLTYHFRVPAQPGTYVAELRDSLRLPRRVVTAAAIDSVRGELVLTAYNFKMLLGFLPSSSASLITLRDYPPGQFLQGRVRRRNLSWGVPTQFEAVDFYDDQWLYVASEGTRLRKHALARRKRRR</sequence>
<gene>
    <name evidence="1" type="ORF">H9S92_11360</name>
</gene>
<dbReference type="AlphaFoldDB" id="A0A923T8P9"/>
<name>A0A923T8P9_9BACT</name>
<protein>
    <submittedName>
        <fullName evidence="1">Uncharacterized protein</fullName>
    </submittedName>
</protein>
<organism evidence="1 2">
    <name type="scientific">Neolewinella lacunae</name>
    <dbReference type="NCBI Taxonomy" id="1517758"/>
    <lineage>
        <taxon>Bacteria</taxon>
        <taxon>Pseudomonadati</taxon>
        <taxon>Bacteroidota</taxon>
        <taxon>Saprospiria</taxon>
        <taxon>Saprospirales</taxon>
        <taxon>Lewinellaceae</taxon>
        <taxon>Neolewinella</taxon>
    </lineage>
</organism>